<dbReference type="STRING" id="6313.A0A0K0CSU8"/>
<sequence length="71" mass="7910">MCVDGDVRRILGGSRLYPLPKEGEFSTLRQRYSLSTVRNVAHASDPGATVRELTLFEPFESPHSVLSDIFS</sequence>
<evidence type="ECO:0000313" key="1">
    <source>
        <dbReference type="Proteomes" id="UP000035642"/>
    </source>
</evidence>
<dbReference type="WBParaSite" id="ACAC_0000008401-mRNA-1">
    <property type="protein sequence ID" value="ACAC_0000008401-mRNA-1"/>
    <property type="gene ID" value="ACAC_0000008401"/>
</dbReference>
<organism evidence="1 2">
    <name type="scientific">Angiostrongylus cantonensis</name>
    <name type="common">Rat lungworm</name>
    <dbReference type="NCBI Taxonomy" id="6313"/>
    <lineage>
        <taxon>Eukaryota</taxon>
        <taxon>Metazoa</taxon>
        <taxon>Ecdysozoa</taxon>
        <taxon>Nematoda</taxon>
        <taxon>Chromadorea</taxon>
        <taxon>Rhabditida</taxon>
        <taxon>Rhabditina</taxon>
        <taxon>Rhabditomorpha</taxon>
        <taxon>Strongyloidea</taxon>
        <taxon>Metastrongylidae</taxon>
        <taxon>Angiostrongylus</taxon>
    </lineage>
</organism>
<dbReference type="Proteomes" id="UP000035642">
    <property type="component" value="Unassembled WGS sequence"/>
</dbReference>
<name>A0A0K0CSU8_ANGCA</name>
<reference evidence="1" key="1">
    <citation type="submission" date="2012-09" db="EMBL/GenBank/DDBJ databases">
        <authorList>
            <person name="Martin A.A."/>
        </authorList>
    </citation>
    <scope>NUCLEOTIDE SEQUENCE</scope>
</reference>
<dbReference type="Gene3D" id="3.30.70.141">
    <property type="entry name" value="Nucleoside diphosphate kinase-like domain"/>
    <property type="match status" value="1"/>
</dbReference>
<protein>
    <submittedName>
        <fullName evidence="2">NDK domain-containing protein</fullName>
    </submittedName>
</protein>
<accession>A0A0K0CSU8</accession>
<keyword evidence="1" id="KW-1185">Reference proteome</keyword>
<reference evidence="2" key="2">
    <citation type="submission" date="2017-02" db="UniProtKB">
        <authorList>
            <consortium name="WormBaseParasite"/>
        </authorList>
    </citation>
    <scope>IDENTIFICATION</scope>
</reference>
<evidence type="ECO:0000313" key="2">
    <source>
        <dbReference type="WBParaSite" id="ACAC_0000008401-mRNA-1"/>
    </source>
</evidence>
<dbReference type="AlphaFoldDB" id="A0A0K0CSU8"/>
<dbReference type="InterPro" id="IPR036850">
    <property type="entry name" value="NDK-like_dom_sf"/>
</dbReference>
<proteinExistence type="predicted"/>
<dbReference type="SUPFAM" id="SSF54919">
    <property type="entry name" value="Nucleoside diphosphate kinase, NDK"/>
    <property type="match status" value="1"/>
</dbReference>